<accession>A0A936TC69</accession>
<dbReference type="Gene3D" id="1.10.30.50">
    <property type="match status" value="1"/>
</dbReference>
<dbReference type="Proteomes" id="UP000727993">
    <property type="component" value="Unassembled WGS sequence"/>
</dbReference>
<dbReference type="PANTHER" id="PTHR33877:SF2">
    <property type="entry name" value="OS07G0170200 PROTEIN"/>
    <property type="match status" value="1"/>
</dbReference>
<dbReference type="CDD" id="cd00085">
    <property type="entry name" value="HNHc"/>
    <property type="match status" value="1"/>
</dbReference>
<dbReference type="InterPro" id="IPR029471">
    <property type="entry name" value="HNH_5"/>
</dbReference>
<evidence type="ECO:0000313" key="3">
    <source>
        <dbReference type="Proteomes" id="UP000727993"/>
    </source>
</evidence>
<evidence type="ECO:0000259" key="1">
    <source>
        <dbReference type="SMART" id="SM00507"/>
    </source>
</evidence>
<dbReference type="EMBL" id="JADJZA010000001">
    <property type="protein sequence ID" value="MBK9296156.1"/>
    <property type="molecule type" value="Genomic_DNA"/>
</dbReference>
<comment type="caution">
    <text evidence="2">The sequence shown here is derived from an EMBL/GenBank/DDBJ whole genome shotgun (WGS) entry which is preliminary data.</text>
</comment>
<reference evidence="2 3" key="1">
    <citation type="submission" date="2020-10" db="EMBL/GenBank/DDBJ databases">
        <title>Connecting structure to function with the recovery of over 1000 high-quality activated sludge metagenome-assembled genomes encoding full-length rRNA genes using long-read sequencing.</title>
        <authorList>
            <person name="Singleton C.M."/>
            <person name="Petriglieri F."/>
            <person name="Kristensen J.M."/>
            <person name="Kirkegaard R.H."/>
            <person name="Michaelsen T.Y."/>
            <person name="Andersen M.H."/>
            <person name="Karst S.M."/>
            <person name="Dueholm M.S."/>
            <person name="Nielsen P.H."/>
            <person name="Albertsen M."/>
        </authorList>
    </citation>
    <scope>NUCLEOTIDE SEQUENCE [LARGE SCALE GENOMIC DNA]</scope>
    <source>
        <strain evidence="2">Lyne_18-Q3-R50-59_MAXAC.006</strain>
    </source>
</reference>
<dbReference type="InterPro" id="IPR003615">
    <property type="entry name" value="HNH_nuc"/>
</dbReference>
<protein>
    <submittedName>
        <fullName evidence="2">HNH endonuclease</fullName>
    </submittedName>
</protein>
<dbReference type="Pfam" id="PF14279">
    <property type="entry name" value="HNH_5"/>
    <property type="match status" value="1"/>
</dbReference>
<organism evidence="2 3">
    <name type="scientific">Candidatus Neomicrothrix subdominans</name>
    <dbReference type="NCBI Taxonomy" id="2954438"/>
    <lineage>
        <taxon>Bacteria</taxon>
        <taxon>Bacillati</taxon>
        <taxon>Actinomycetota</taxon>
        <taxon>Acidimicrobiia</taxon>
        <taxon>Acidimicrobiales</taxon>
        <taxon>Microthrixaceae</taxon>
        <taxon>Candidatus Neomicrothrix</taxon>
    </lineage>
</organism>
<sequence>MANDQVLVLNVSYEPVILIHWHRAICLVMAEKVTVEAVEEGRALRSATAEFPYPAVVRLRRYVPATRASSLGCSRRSVLRRDGFLCAYRASSPVCATRAASVDHVVPRSRGGGDEPTNLVAACVPCNQLKANSTLRELGWSLHRVDPAHATPLFDLDDVPVAWRPFLPVAA</sequence>
<keyword evidence="2" id="KW-0255">Endonuclease</keyword>
<name>A0A936TC69_9ACTN</name>
<keyword evidence="2" id="KW-0378">Hydrolase</keyword>
<dbReference type="GO" id="GO:0004519">
    <property type="term" value="F:endonuclease activity"/>
    <property type="evidence" value="ECO:0007669"/>
    <property type="project" value="UniProtKB-KW"/>
</dbReference>
<dbReference type="InterPro" id="IPR052892">
    <property type="entry name" value="NA-targeting_endonuclease"/>
</dbReference>
<gene>
    <name evidence="2" type="ORF">IPN02_04650</name>
</gene>
<proteinExistence type="predicted"/>
<dbReference type="PANTHER" id="PTHR33877">
    <property type="entry name" value="SLL1193 PROTEIN"/>
    <property type="match status" value="1"/>
</dbReference>
<dbReference type="AlphaFoldDB" id="A0A936TC69"/>
<feature type="domain" description="HNH nuclease" evidence="1">
    <location>
        <begin position="73"/>
        <end position="128"/>
    </location>
</feature>
<evidence type="ECO:0000313" key="2">
    <source>
        <dbReference type="EMBL" id="MBK9296156.1"/>
    </source>
</evidence>
<keyword evidence="2" id="KW-0540">Nuclease</keyword>
<dbReference type="SMART" id="SM00507">
    <property type="entry name" value="HNHc"/>
    <property type="match status" value="1"/>
</dbReference>